<evidence type="ECO:0008006" key="4">
    <source>
        <dbReference type="Google" id="ProtNLM"/>
    </source>
</evidence>
<feature type="compositionally biased region" description="Polar residues" evidence="1">
    <location>
        <begin position="7"/>
        <end position="19"/>
    </location>
</feature>
<evidence type="ECO:0000313" key="2">
    <source>
        <dbReference type="EMBL" id="AGG31939.1"/>
    </source>
</evidence>
<dbReference type="HOGENOM" id="CLU_014877_0_0_6"/>
<gene>
    <name evidence="2" type="ORF">MU9_2894</name>
</gene>
<keyword evidence="3" id="KW-1185">Reference proteome</keyword>
<dbReference type="AlphaFoldDB" id="J7TAR9"/>
<dbReference type="RefSeq" id="WP_004904196.1">
    <property type="nucleotide sequence ID" value="NC_020418.1"/>
</dbReference>
<reference evidence="2 3" key="1">
    <citation type="journal article" date="2012" name="BMC Genomics">
        <title>Whole-genome sequencing and identification of Morganella morganii KT pathogenicity-related genes.</title>
        <authorList>
            <person name="Chen Y.T."/>
            <person name="Peng H.L."/>
            <person name="Shia W.C."/>
            <person name="Hsu F.R."/>
            <person name="Ken C.F."/>
            <person name="Tsao Y.M."/>
            <person name="Chen C.H."/>
            <person name="Liu C.E."/>
            <person name="Hsieh M.F."/>
            <person name="Chen H.C."/>
            <person name="Tang C.Y."/>
            <person name="Ku T.H."/>
        </authorList>
    </citation>
    <scope>NUCLEOTIDE SEQUENCE [LARGE SCALE GENOMIC DNA]</scope>
    <source>
        <strain evidence="2 3">KT</strain>
    </source>
</reference>
<sequence>MAAPWENYQNQAASQQSENDAPWLKYKPASQTEPESDWVDDLKYGVKEAGKSVAQAGVNTANIIPEIGDSIVSAAAWAGEKIGLGDGTYTPAMRFSLPEDMKPETTGGKIASEVIPYLVPAMGPEKAAAALGTAADAGRLERGASKVADLAQENIIGALAQNSQRNDSGSLAADLGLGMTASGAARLVTPLIGKAYNAVSQKVGDILGRNPPPSGGAGDVETVLRQAAADKNPDLASTLNGLDVKPNAEVAAAAERLGMTDDLLPSHLSGNQQYQAVEQAIKSRPGSALKAQEDQAIMKLSENAGRLIDDVASVPDALSLNQKVIGQFDGRMSALEGKSDQLYRRVDNALPANARVSANNTAEALERKADELGGWENLDTIEKNVFKAVNPGQDGVLTYANLNKQRRLVGQALYKNRGPYKDADEGALKYLYRQLSEDQRAALGEVGVRRDFEVAQRLVQMRKNMEDQMVALRGKNLTGDVANKGSLAVASLAKGNSKQFIDLMNSLPTRQMRQEVAGVAIRDMLSAGKRGADFNPAGFADWYQNLRASGNLRVLANHMPKEFMSGLHDTYVVANAIRRAKSFEITTGRLNDFTKRFDAVTAQYEFAAKHAEKLGSMVGANAGPLGALAGGSLGARVAAKARKLGGAESSTAAEKLIASTEFQRAAKGLTTPAPRGRSRIGQMFDEAKLRTSQAWREFYDVLPVKDKRIIARMGFLWWLMQEDQEEGQ</sequence>
<feature type="region of interest" description="Disordered" evidence="1">
    <location>
        <begin position="1"/>
        <end position="38"/>
    </location>
</feature>
<proteinExistence type="predicted"/>
<evidence type="ECO:0000256" key="1">
    <source>
        <dbReference type="SAM" id="MobiDB-lite"/>
    </source>
</evidence>
<accession>J7TAR9</accession>
<evidence type="ECO:0000313" key="3">
    <source>
        <dbReference type="Proteomes" id="UP000011834"/>
    </source>
</evidence>
<dbReference type="Proteomes" id="UP000011834">
    <property type="component" value="Chromosome"/>
</dbReference>
<dbReference type="EMBL" id="CP004345">
    <property type="protein sequence ID" value="AGG31939.1"/>
    <property type="molecule type" value="Genomic_DNA"/>
</dbReference>
<organism evidence="2 3">
    <name type="scientific">Morganella morganii subsp. morganii KT</name>
    <dbReference type="NCBI Taxonomy" id="1124991"/>
    <lineage>
        <taxon>Bacteria</taxon>
        <taxon>Pseudomonadati</taxon>
        <taxon>Pseudomonadota</taxon>
        <taxon>Gammaproteobacteria</taxon>
        <taxon>Enterobacterales</taxon>
        <taxon>Morganellaceae</taxon>
        <taxon>Morganella</taxon>
    </lineage>
</organism>
<name>J7TAR9_MORMO</name>
<dbReference type="KEGG" id="mmk:MU9_2894"/>
<protein>
    <recommendedName>
        <fullName evidence="4">DNA transfer protein</fullName>
    </recommendedName>
</protein>
<dbReference type="eggNOG" id="ENOG5032UN5">
    <property type="taxonomic scope" value="Bacteria"/>
</dbReference>